<keyword evidence="7" id="KW-0349">Heme</keyword>
<dbReference type="InterPro" id="IPR036396">
    <property type="entry name" value="Cyt_P450_sf"/>
</dbReference>
<evidence type="ECO:0000256" key="3">
    <source>
        <dbReference type="ARBA" id="ARBA00022723"/>
    </source>
</evidence>
<dbReference type="GO" id="GO:0020037">
    <property type="term" value="F:heme binding"/>
    <property type="evidence" value="ECO:0007669"/>
    <property type="project" value="InterPro"/>
</dbReference>
<evidence type="ECO:0000256" key="2">
    <source>
        <dbReference type="ARBA" id="ARBA00010617"/>
    </source>
</evidence>
<dbReference type="HOGENOM" id="CLU_022195_0_2_1"/>
<dbReference type="PANTHER" id="PTHR46206:SF1">
    <property type="entry name" value="P450, PUTATIVE (EUROFUNG)-RELATED"/>
    <property type="match status" value="1"/>
</dbReference>
<evidence type="ECO:0000313" key="8">
    <source>
        <dbReference type="EMBL" id="EPT03347.1"/>
    </source>
</evidence>
<evidence type="ECO:0000256" key="1">
    <source>
        <dbReference type="ARBA" id="ARBA00001971"/>
    </source>
</evidence>
<dbReference type="eggNOG" id="KOG0684">
    <property type="taxonomic scope" value="Eukaryota"/>
</dbReference>
<sequence length="511" mass="57779">MPSLPLGLKIPQLSALEICGIVTALFLVSYLRRRSDPIHAIPTVGPSWPLLSYLGAWRYFRDAKGMILEGCSKYEVFKIPLSDQWLVVVSGRDMNDELRKYPDDTMSALEAQKWVVQTEYTLGNNNPDATAKKCISGPLTHKLGHVLPDVVDEMIHSFNDIMPDAEHDWQTVPALETMIKIIARVTNRVFVGMPFCRNEMLLETAVEFAKDVMKTKFIVNLFPDVLKPIVGHRLPWTTARRRKMAEILGDTVRERRRQMLEYGTDYEGKPDDYLTWVVEEDLKNRGKGESIDGVMEVIAASNFAAIHTSSMAMAHALYYLCAMPQYIKPLKQEAEEKIKEHGWTKTAMDAMWKTDSFFKESLRLNGVNHLSLFRKSMKDVVLSNGTVIPAGTIVVATSTGTHLQEALYKDAAEFRPFRFSDVREKGGADAQKQQFHIPTAEYIAFGHGKHACSGRWFAAAEVKAILAYILLNYDFKLEKPGGRPENMNLGPSILPHPRAKVMFRKRKASRA</sequence>
<keyword evidence="3 7" id="KW-0479">Metal-binding</keyword>
<evidence type="ECO:0000256" key="7">
    <source>
        <dbReference type="PIRSR" id="PIRSR602403-1"/>
    </source>
</evidence>
<keyword evidence="4" id="KW-0560">Oxidoreductase</keyword>
<dbReference type="STRING" id="743788.S8EEC1"/>
<dbReference type="Pfam" id="PF00067">
    <property type="entry name" value="p450"/>
    <property type="match status" value="1"/>
</dbReference>
<comment type="similarity">
    <text evidence="2">Belongs to the cytochrome P450 family.</text>
</comment>
<keyword evidence="9" id="KW-1185">Reference proteome</keyword>
<organism evidence="8 9">
    <name type="scientific">Fomitopsis schrenkii</name>
    <name type="common">Brown rot fungus</name>
    <dbReference type="NCBI Taxonomy" id="2126942"/>
    <lineage>
        <taxon>Eukaryota</taxon>
        <taxon>Fungi</taxon>
        <taxon>Dikarya</taxon>
        <taxon>Basidiomycota</taxon>
        <taxon>Agaricomycotina</taxon>
        <taxon>Agaricomycetes</taxon>
        <taxon>Polyporales</taxon>
        <taxon>Fomitopsis</taxon>
    </lineage>
</organism>
<gene>
    <name evidence="8" type="ORF">FOMPIDRAFT_1116154</name>
</gene>
<dbReference type="Gene3D" id="1.10.630.10">
    <property type="entry name" value="Cytochrome P450"/>
    <property type="match status" value="1"/>
</dbReference>
<dbReference type="AlphaFoldDB" id="S8EEC1"/>
<dbReference type="PRINTS" id="PR00465">
    <property type="entry name" value="EP450IV"/>
</dbReference>
<name>S8EEC1_FOMSC</name>
<dbReference type="CDD" id="cd11041">
    <property type="entry name" value="CYP503A1-like"/>
    <property type="match status" value="1"/>
</dbReference>
<protein>
    <recommendedName>
        <fullName evidence="10">Cytochrome P450</fullName>
    </recommendedName>
</protein>
<reference evidence="8 9" key="1">
    <citation type="journal article" date="2012" name="Science">
        <title>The Paleozoic origin of enzymatic lignin decomposition reconstructed from 31 fungal genomes.</title>
        <authorList>
            <person name="Floudas D."/>
            <person name="Binder M."/>
            <person name="Riley R."/>
            <person name="Barry K."/>
            <person name="Blanchette R.A."/>
            <person name="Henrissat B."/>
            <person name="Martinez A.T."/>
            <person name="Otillar R."/>
            <person name="Spatafora J.W."/>
            <person name="Yadav J.S."/>
            <person name="Aerts A."/>
            <person name="Benoit I."/>
            <person name="Boyd A."/>
            <person name="Carlson A."/>
            <person name="Copeland A."/>
            <person name="Coutinho P.M."/>
            <person name="de Vries R.P."/>
            <person name="Ferreira P."/>
            <person name="Findley K."/>
            <person name="Foster B."/>
            <person name="Gaskell J."/>
            <person name="Glotzer D."/>
            <person name="Gorecki P."/>
            <person name="Heitman J."/>
            <person name="Hesse C."/>
            <person name="Hori C."/>
            <person name="Igarashi K."/>
            <person name="Jurgens J.A."/>
            <person name="Kallen N."/>
            <person name="Kersten P."/>
            <person name="Kohler A."/>
            <person name="Kuees U."/>
            <person name="Kumar T.K.A."/>
            <person name="Kuo A."/>
            <person name="LaButti K."/>
            <person name="Larrondo L.F."/>
            <person name="Lindquist E."/>
            <person name="Ling A."/>
            <person name="Lombard V."/>
            <person name="Lucas S."/>
            <person name="Lundell T."/>
            <person name="Martin R."/>
            <person name="McLaughlin D.J."/>
            <person name="Morgenstern I."/>
            <person name="Morin E."/>
            <person name="Murat C."/>
            <person name="Nagy L.G."/>
            <person name="Nolan M."/>
            <person name="Ohm R.A."/>
            <person name="Patyshakuliyeva A."/>
            <person name="Rokas A."/>
            <person name="Ruiz-Duenas F.J."/>
            <person name="Sabat G."/>
            <person name="Salamov A."/>
            <person name="Samejima M."/>
            <person name="Schmutz J."/>
            <person name="Slot J.C."/>
            <person name="St John F."/>
            <person name="Stenlid J."/>
            <person name="Sun H."/>
            <person name="Sun S."/>
            <person name="Syed K."/>
            <person name="Tsang A."/>
            <person name="Wiebenga A."/>
            <person name="Young D."/>
            <person name="Pisabarro A."/>
            <person name="Eastwood D.C."/>
            <person name="Martin F."/>
            <person name="Cullen D."/>
            <person name="Grigoriev I.V."/>
            <person name="Hibbett D.S."/>
        </authorList>
    </citation>
    <scope>NUCLEOTIDE SEQUENCE</scope>
    <source>
        <strain evidence="9">FP-58527</strain>
    </source>
</reference>
<dbReference type="InterPro" id="IPR001128">
    <property type="entry name" value="Cyt_P450"/>
</dbReference>
<dbReference type="InterPro" id="IPR002403">
    <property type="entry name" value="Cyt_P450_E_grp-IV"/>
</dbReference>
<dbReference type="InParanoid" id="S8EEC1"/>
<evidence type="ECO:0000256" key="4">
    <source>
        <dbReference type="ARBA" id="ARBA00023002"/>
    </source>
</evidence>
<evidence type="ECO:0000256" key="6">
    <source>
        <dbReference type="ARBA" id="ARBA00023033"/>
    </source>
</evidence>
<dbReference type="EMBL" id="KE504130">
    <property type="protein sequence ID" value="EPT03347.1"/>
    <property type="molecule type" value="Genomic_DNA"/>
</dbReference>
<accession>S8EEC1</accession>
<proteinExistence type="inferred from homology"/>
<dbReference type="PANTHER" id="PTHR46206">
    <property type="entry name" value="CYTOCHROME P450"/>
    <property type="match status" value="1"/>
</dbReference>
<dbReference type="SUPFAM" id="SSF48264">
    <property type="entry name" value="Cytochrome P450"/>
    <property type="match status" value="1"/>
</dbReference>
<keyword evidence="5 7" id="KW-0408">Iron</keyword>
<keyword evidence="6" id="KW-0503">Monooxygenase</keyword>
<evidence type="ECO:0008006" key="10">
    <source>
        <dbReference type="Google" id="ProtNLM"/>
    </source>
</evidence>
<dbReference type="GO" id="GO:0005506">
    <property type="term" value="F:iron ion binding"/>
    <property type="evidence" value="ECO:0007669"/>
    <property type="project" value="InterPro"/>
</dbReference>
<dbReference type="GO" id="GO:0004497">
    <property type="term" value="F:monooxygenase activity"/>
    <property type="evidence" value="ECO:0007669"/>
    <property type="project" value="UniProtKB-KW"/>
</dbReference>
<comment type="cofactor">
    <cofactor evidence="1 7">
        <name>heme</name>
        <dbReference type="ChEBI" id="CHEBI:30413"/>
    </cofactor>
</comment>
<feature type="binding site" description="axial binding residue" evidence="7">
    <location>
        <position position="452"/>
    </location>
    <ligand>
        <name>heme</name>
        <dbReference type="ChEBI" id="CHEBI:30413"/>
    </ligand>
    <ligandPart>
        <name>Fe</name>
        <dbReference type="ChEBI" id="CHEBI:18248"/>
    </ligandPart>
</feature>
<evidence type="ECO:0000256" key="5">
    <source>
        <dbReference type="ARBA" id="ARBA00023004"/>
    </source>
</evidence>
<dbReference type="Proteomes" id="UP000015241">
    <property type="component" value="Unassembled WGS sequence"/>
</dbReference>
<dbReference type="GO" id="GO:0016705">
    <property type="term" value="F:oxidoreductase activity, acting on paired donors, with incorporation or reduction of molecular oxygen"/>
    <property type="evidence" value="ECO:0007669"/>
    <property type="project" value="InterPro"/>
</dbReference>
<dbReference type="OrthoDB" id="1844152at2759"/>
<evidence type="ECO:0000313" key="9">
    <source>
        <dbReference type="Proteomes" id="UP000015241"/>
    </source>
</evidence>